<dbReference type="EMBL" id="FYEH01000010">
    <property type="protein sequence ID" value="SNB73128.1"/>
    <property type="molecule type" value="Genomic_DNA"/>
</dbReference>
<name>A0A212RKX8_9PROT</name>
<evidence type="ECO:0000256" key="1">
    <source>
        <dbReference type="SAM" id="Phobius"/>
    </source>
</evidence>
<sequence>MFLLHYASIYLLRDRAFLAIRKIVQAMAPVFSAGLILCAFALFRGEDWPTKRKTEILSVIGG</sequence>
<dbReference type="Proteomes" id="UP000197065">
    <property type="component" value="Unassembled WGS sequence"/>
</dbReference>
<protein>
    <submittedName>
        <fullName evidence="2">Uncharacterized protein</fullName>
    </submittedName>
</protein>
<keyword evidence="1" id="KW-0472">Membrane</keyword>
<dbReference type="AlphaFoldDB" id="A0A212RKX8"/>
<gene>
    <name evidence="2" type="ORF">SAMN07250955_11063</name>
</gene>
<evidence type="ECO:0000313" key="3">
    <source>
        <dbReference type="Proteomes" id="UP000197065"/>
    </source>
</evidence>
<keyword evidence="3" id="KW-1185">Reference proteome</keyword>
<reference evidence="2 3" key="1">
    <citation type="submission" date="2017-06" db="EMBL/GenBank/DDBJ databases">
        <authorList>
            <person name="Kim H.J."/>
            <person name="Triplett B.A."/>
        </authorList>
    </citation>
    <scope>NUCLEOTIDE SEQUENCE [LARGE SCALE GENOMIC DNA]</scope>
    <source>
        <strain evidence="2 3">B29T1</strain>
    </source>
</reference>
<keyword evidence="1" id="KW-0812">Transmembrane</keyword>
<accession>A0A212RKX8</accession>
<feature type="transmembrane region" description="Helical" evidence="1">
    <location>
        <begin position="23"/>
        <end position="43"/>
    </location>
</feature>
<organism evidence="2 3">
    <name type="scientific">Arboricoccus pini</name>
    <dbReference type="NCBI Taxonomy" id="1963835"/>
    <lineage>
        <taxon>Bacteria</taxon>
        <taxon>Pseudomonadati</taxon>
        <taxon>Pseudomonadota</taxon>
        <taxon>Alphaproteobacteria</taxon>
        <taxon>Geminicoccales</taxon>
        <taxon>Geminicoccaceae</taxon>
        <taxon>Arboricoccus</taxon>
    </lineage>
</organism>
<evidence type="ECO:0000313" key="2">
    <source>
        <dbReference type="EMBL" id="SNB73128.1"/>
    </source>
</evidence>
<keyword evidence="1" id="KW-1133">Transmembrane helix</keyword>
<proteinExistence type="predicted"/>